<organism evidence="7 8">
    <name type="scientific">Desulfobacula phenolica</name>
    <dbReference type="NCBI Taxonomy" id="90732"/>
    <lineage>
        <taxon>Bacteria</taxon>
        <taxon>Pseudomonadati</taxon>
        <taxon>Thermodesulfobacteriota</taxon>
        <taxon>Desulfobacteria</taxon>
        <taxon>Desulfobacterales</taxon>
        <taxon>Desulfobacteraceae</taxon>
        <taxon>Desulfobacula</taxon>
    </lineage>
</organism>
<reference evidence="8" key="1">
    <citation type="submission" date="2016-10" db="EMBL/GenBank/DDBJ databases">
        <authorList>
            <person name="Varghese N."/>
            <person name="Submissions S."/>
        </authorList>
    </citation>
    <scope>NUCLEOTIDE SEQUENCE [LARGE SCALE GENOMIC DNA]</scope>
    <source>
        <strain evidence="8">DSM 3384</strain>
    </source>
</reference>
<feature type="transmembrane region" description="Helical" evidence="5">
    <location>
        <begin position="365"/>
        <end position="386"/>
    </location>
</feature>
<dbReference type="RefSeq" id="WP_092232033.1">
    <property type="nucleotide sequence ID" value="NZ_FNLL01000003.1"/>
</dbReference>
<keyword evidence="8" id="KW-1185">Reference proteome</keyword>
<evidence type="ECO:0000259" key="6">
    <source>
        <dbReference type="PROSITE" id="PS50850"/>
    </source>
</evidence>
<feature type="transmembrane region" description="Helical" evidence="5">
    <location>
        <begin position="176"/>
        <end position="194"/>
    </location>
</feature>
<feature type="transmembrane region" description="Helical" evidence="5">
    <location>
        <begin position="107"/>
        <end position="129"/>
    </location>
</feature>
<sequence>MNNNNNTLFDIIKSSRRWLILIIAGILFVLSQFYRSSVAVITPNLIQDLSLDAWELSTVSASFFYAFALMQIPVGLFLDSIGPRITMTLLTLVAVAGALIFSMGESYYSLTIGRVFLGIGMACNFMGTLKLITIWFHPKQFATLSAIILSAGTAGNIAAATPLALMVQTLGWRNSFVTMSGVTFFIVILFFFLVNDRPGNQIISENQGASRPKVRDTLQRAKILFSQRDFWIISFSTFCRYGIFASVQALWAGPYLIQVAGLSPVTAGNIILLMSIGMIIGSPVTGHLSDIVFTSRKKVITFGLFGMSVILGILVFLPGESGKVTLSVLFFCFGLFSSSGQLMYAHIKEQVPHENAGMAMTAINFFTMGGVAVFLQGIGFLMKFLYPGTSLGFSAFKSAFIFCGICLAVICVCYTFTTETLAMKKDYR</sequence>
<feature type="domain" description="Major facilitator superfamily (MFS) profile" evidence="6">
    <location>
        <begin position="20"/>
        <end position="421"/>
    </location>
</feature>
<feature type="transmembrane region" description="Helical" evidence="5">
    <location>
        <begin position="299"/>
        <end position="318"/>
    </location>
</feature>
<dbReference type="GO" id="GO:0016020">
    <property type="term" value="C:membrane"/>
    <property type="evidence" value="ECO:0007669"/>
    <property type="project" value="UniProtKB-ARBA"/>
</dbReference>
<dbReference type="GO" id="GO:0035435">
    <property type="term" value="P:phosphate ion transmembrane transport"/>
    <property type="evidence" value="ECO:0007669"/>
    <property type="project" value="TreeGrafter"/>
</dbReference>
<dbReference type="EMBL" id="FNLL01000003">
    <property type="protein sequence ID" value="SDT99494.1"/>
    <property type="molecule type" value="Genomic_DNA"/>
</dbReference>
<dbReference type="Proteomes" id="UP000199608">
    <property type="component" value="Unassembled WGS sequence"/>
</dbReference>
<protein>
    <submittedName>
        <fullName evidence="7">Sugar phosphate permease</fullName>
    </submittedName>
</protein>
<dbReference type="Gene3D" id="1.20.1250.20">
    <property type="entry name" value="MFS general substrate transporter like domains"/>
    <property type="match status" value="2"/>
</dbReference>
<dbReference type="Pfam" id="PF07690">
    <property type="entry name" value="MFS_1"/>
    <property type="match status" value="1"/>
</dbReference>
<feature type="transmembrane region" description="Helical" evidence="5">
    <location>
        <begin position="141"/>
        <end position="164"/>
    </location>
</feature>
<feature type="transmembrane region" description="Helical" evidence="5">
    <location>
        <begin position="85"/>
        <end position="101"/>
    </location>
</feature>
<dbReference type="InterPro" id="IPR036259">
    <property type="entry name" value="MFS_trans_sf"/>
</dbReference>
<keyword evidence="4 5" id="KW-0472">Membrane</keyword>
<dbReference type="SUPFAM" id="SSF103473">
    <property type="entry name" value="MFS general substrate transporter"/>
    <property type="match status" value="1"/>
</dbReference>
<dbReference type="AlphaFoldDB" id="A0A1H2EWL2"/>
<accession>A0A1H2EWL2</accession>
<comment type="subcellular location">
    <subcellularLocation>
        <location evidence="1">Endomembrane system</location>
        <topology evidence="1">Multi-pass membrane protein</topology>
    </subcellularLocation>
</comment>
<dbReference type="GO" id="GO:0061513">
    <property type="term" value="F:glucose 6-phosphate:phosphate antiporter activity"/>
    <property type="evidence" value="ECO:0007669"/>
    <property type="project" value="TreeGrafter"/>
</dbReference>
<proteinExistence type="predicted"/>
<dbReference type="InterPro" id="IPR011701">
    <property type="entry name" value="MFS"/>
</dbReference>
<gene>
    <name evidence="7" type="ORF">SAMN04487931_103402</name>
</gene>
<evidence type="ECO:0000256" key="3">
    <source>
        <dbReference type="ARBA" id="ARBA00022989"/>
    </source>
</evidence>
<evidence type="ECO:0000313" key="7">
    <source>
        <dbReference type="EMBL" id="SDT99494.1"/>
    </source>
</evidence>
<dbReference type="GO" id="GO:0012505">
    <property type="term" value="C:endomembrane system"/>
    <property type="evidence" value="ECO:0007669"/>
    <property type="project" value="UniProtKB-SubCell"/>
</dbReference>
<evidence type="ECO:0000256" key="4">
    <source>
        <dbReference type="ARBA" id="ARBA00023136"/>
    </source>
</evidence>
<feature type="transmembrane region" description="Helical" evidence="5">
    <location>
        <begin position="257"/>
        <end position="279"/>
    </location>
</feature>
<dbReference type="PANTHER" id="PTHR43826">
    <property type="entry name" value="GLUCOSE-6-PHOSPHATE EXCHANGER SLC37A4"/>
    <property type="match status" value="1"/>
</dbReference>
<feature type="transmembrane region" description="Helical" evidence="5">
    <location>
        <begin position="324"/>
        <end position="344"/>
    </location>
</feature>
<dbReference type="PANTHER" id="PTHR43826:SF3">
    <property type="entry name" value="GLUCOSE-6-PHOSPHATE EXCHANGER SLC37A4"/>
    <property type="match status" value="1"/>
</dbReference>
<evidence type="ECO:0000256" key="2">
    <source>
        <dbReference type="ARBA" id="ARBA00022692"/>
    </source>
</evidence>
<feature type="transmembrane region" description="Helical" evidence="5">
    <location>
        <begin position="18"/>
        <end position="36"/>
    </location>
</feature>
<keyword evidence="2 5" id="KW-0812">Transmembrane</keyword>
<evidence type="ECO:0000256" key="5">
    <source>
        <dbReference type="SAM" id="Phobius"/>
    </source>
</evidence>
<feature type="transmembrane region" description="Helical" evidence="5">
    <location>
        <begin position="230"/>
        <end position="251"/>
    </location>
</feature>
<dbReference type="PROSITE" id="PS50850">
    <property type="entry name" value="MFS"/>
    <property type="match status" value="1"/>
</dbReference>
<feature type="transmembrane region" description="Helical" evidence="5">
    <location>
        <begin position="398"/>
        <end position="417"/>
    </location>
</feature>
<evidence type="ECO:0000256" key="1">
    <source>
        <dbReference type="ARBA" id="ARBA00004127"/>
    </source>
</evidence>
<evidence type="ECO:0000313" key="8">
    <source>
        <dbReference type="Proteomes" id="UP000199608"/>
    </source>
</evidence>
<dbReference type="InterPro" id="IPR051337">
    <property type="entry name" value="OPA_Antiporter"/>
</dbReference>
<keyword evidence="3 5" id="KW-1133">Transmembrane helix</keyword>
<name>A0A1H2EWL2_9BACT</name>
<feature type="transmembrane region" description="Helical" evidence="5">
    <location>
        <begin position="56"/>
        <end position="78"/>
    </location>
</feature>
<dbReference type="InterPro" id="IPR020846">
    <property type="entry name" value="MFS_dom"/>
</dbReference>